<accession>A0AAU7YUZ2</accession>
<proteinExistence type="predicted"/>
<dbReference type="AlphaFoldDB" id="A0AAU7YUZ2"/>
<name>A0AAU7YUZ2_9BACT</name>
<sequence length="126" mass="13970">MNKAPRRTTPDYDTTVNATEPLAVVTHDSAQHRYVDGQLQRSKKPQQIRGLNQNHNHAMKEIFKSTALNASRCAGPLQDFYVGLLAKGMKPDMARLTLARKIAAITLTLWKKGGSFDAEHLKSQAA</sequence>
<evidence type="ECO:0008006" key="2">
    <source>
        <dbReference type="Google" id="ProtNLM"/>
    </source>
</evidence>
<gene>
    <name evidence="1" type="ORF">RBB81_12765</name>
</gene>
<dbReference type="EMBL" id="CP132938">
    <property type="protein sequence ID" value="XCB20474.1"/>
    <property type="molecule type" value="Genomic_DNA"/>
</dbReference>
<evidence type="ECO:0000313" key="1">
    <source>
        <dbReference type="EMBL" id="XCB20474.1"/>
    </source>
</evidence>
<organism evidence="1">
    <name type="scientific">Tunturiibacter gelidiferens</name>
    <dbReference type="NCBI Taxonomy" id="3069689"/>
    <lineage>
        <taxon>Bacteria</taxon>
        <taxon>Pseudomonadati</taxon>
        <taxon>Acidobacteriota</taxon>
        <taxon>Terriglobia</taxon>
        <taxon>Terriglobales</taxon>
        <taxon>Acidobacteriaceae</taxon>
        <taxon>Tunturiibacter</taxon>
    </lineage>
</organism>
<dbReference type="RefSeq" id="WP_353070892.1">
    <property type="nucleotide sequence ID" value="NZ_CP132938.1"/>
</dbReference>
<dbReference type="KEGG" id="tgi:RBB81_12765"/>
<reference evidence="1" key="1">
    <citation type="submission" date="2023-08" db="EMBL/GenBank/DDBJ databases">
        <authorList>
            <person name="Messyasz A."/>
            <person name="Mannisto M.K."/>
            <person name="Kerkhof L.J."/>
            <person name="Haggblom M."/>
        </authorList>
    </citation>
    <scope>NUCLEOTIDE SEQUENCE</scope>
    <source>
        <strain evidence="1">M8UP39</strain>
    </source>
</reference>
<protein>
    <recommendedName>
        <fullName evidence="2">Transposase</fullName>
    </recommendedName>
</protein>
<reference evidence="1" key="2">
    <citation type="journal article" date="2024" name="Environ. Microbiol.">
        <title>Genome analysis and description of Tunturibacter gen. nov. expands the diversity of Terriglobia in tundra soils.</title>
        <authorList>
            <person name="Messyasz A."/>
            <person name="Mannisto M.K."/>
            <person name="Kerkhof L.J."/>
            <person name="Haggblom M.M."/>
        </authorList>
    </citation>
    <scope>NUCLEOTIDE SEQUENCE</scope>
    <source>
        <strain evidence="1">M8UP39</strain>
    </source>
</reference>